<feature type="compositionally biased region" description="Polar residues" evidence="1">
    <location>
        <begin position="9"/>
        <end position="23"/>
    </location>
</feature>
<reference evidence="2 3" key="1">
    <citation type="submission" date="2021-03" db="EMBL/GenBank/DDBJ databases">
        <title>Sequencing the genomes of 1000 actinobacteria strains.</title>
        <authorList>
            <person name="Klenk H.-P."/>
        </authorList>
    </citation>
    <scope>NUCLEOTIDE SEQUENCE [LARGE SCALE GENOMIC DNA]</scope>
    <source>
        <strain evidence="2 3">DSM 12544</strain>
    </source>
</reference>
<comment type="caution">
    <text evidence="2">The sequence shown here is derived from an EMBL/GenBank/DDBJ whole genome shotgun (WGS) entry which is preliminary data.</text>
</comment>
<organism evidence="2 3">
    <name type="scientific">Nesterenkonia lacusekhoensis</name>
    <dbReference type="NCBI Taxonomy" id="150832"/>
    <lineage>
        <taxon>Bacteria</taxon>
        <taxon>Bacillati</taxon>
        <taxon>Actinomycetota</taxon>
        <taxon>Actinomycetes</taxon>
        <taxon>Micrococcales</taxon>
        <taxon>Micrococcaceae</taxon>
        <taxon>Nesterenkonia</taxon>
    </lineage>
</organism>
<dbReference type="EMBL" id="JAGINX010000001">
    <property type="protein sequence ID" value="MBP2319508.1"/>
    <property type="molecule type" value="Genomic_DNA"/>
</dbReference>
<evidence type="ECO:0000313" key="2">
    <source>
        <dbReference type="EMBL" id="MBP2319508.1"/>
    </source>
</evidence>
<name>A0ABS4T6L8_9MICC</name>
<evidence type="ECO:0000256" key="1">
    <source>
        <dbReference type="SAM" id="MobiDB-lite"/>
    </source>
</evidence>
<gene>
    <name evidence="2" type="ORF">JOF45_002527</name>
</gene>
<dbReference type="Proteomes" id="UP001519331">
    <property type="component" value="Unassembled WGS sequence"/>
</dbReference>
<proteinExistence type="predicted"/>
<feature type="region of interest" description="Disordered" evidence="1">
    <location>
        <begin position="139"/>
        <end position="158"/>
    </location>
</feature>
<protein>
    <submittedName>
        <fullName evidence="2">Uncharacterized protein</fullName>
    </submittedName>
</protein>
<accession>A0ABS4T6L8</accession>
<feature type="region of interest" description="Disordered" evidence="1">
    <location>
        <begin position="68"/>
        <end position="101"/>
    </location>
</feature>
<sequence>MQDHDRDSTGSQHDSLTTGSLQNYDKIRARSVQRLRAAAEILQDLDNICAEMQQRFGRLQDYYKIHAESRQSRDPAPSPAETTPNRRGSEGAKPVERAPLPQAMRHCCSAHSGRPTARRSPKGAGAAWAWSWDLSPEPEEAEGRRRRMDQHPYSGRRPGRRAKRALFVLRVELVLGFVSPRFCARRRRIWAKHLLVQQRGGIVNW</sequence>
<keyword evidence="3" id="KW-1185">Reference proteome</keyword>
<feature type="region of interest" description="Disordered" evidence="1">
    <location>
        <begin position="1"/>
        <end position="25"/>
    </location>
</feature>
<evidence type="ECO:0000313" key="3">
    <source>
        <dbReference type="Proteomes" id="UP001519331"/>
    </source>
</evidence>
<feature type="compositionally biased region" description="Basic and acidic residues" evidence="1">
    <location>
        <begin position="87"/>
        <end position="96"/>
    </location>
</feature>